<dbReference type="GO" id="GO:0016491">
    <property type="term" value="F:oxidoreductase activity"/>
    <property type="evidence" value="ECO:0007669"/>
    <property type="project" value="UniProtKB-KW"/>
</dbReference>
<comment type="similarity">
    <text evidence="1">Belongs to the short-chain dehydrogenases/reductases (SDR) family.</text>
</comment>
<evidence type="ECO:0000313" key="6">
    <source>
        <dbReference type="Proteomes" id="UP000659438"/>
    </source>
</evidence>
<name>A0A923FS52_9PSED</name>
<evidence type="ECO:0000313" key="4">
    <source>
        <dbReference type="EMBL" id="MBC3396954.1"/>
    </source>
</evidence>
<protein>
    <submittedName>
        <fullName evidence="4">SDR family oxidoreductase</fullName>
    </submittedName>
</protein>
<reference evidence="4 6" key="1">
    <citation type="journal article" date="2020" name="Microorganisms">
        <title>Reliable Identification of Environmental Pseudomonas Isolates Using the rpoD Gene.</title>
        <authorList>
            <consortium name="The Broad Institute Genome Sequencing Platform"/>
            <person name="Girard L."/>
            <person name="Lood C."/>
            <person name="Rokni-Zadeh H."/>
            <person name="van Noort V."/>
            <person name="Lavigne R."/>
            <person name="De Mot R."/>
        </authorList>
    </citation>
    <scope>NUCLEOTIDE SEQUENCE</scope>
    <source>
        <strain evidence="4 6">SWRI102</strain>
    </source>
</reference>
<dbReference type="InterPro" id="IPR036291">
    <property type="entry name" value="NAD(P)-bd_dom_sf"/>
</dbReference>
<keyword evidence="2" id="KW-0560">Oxidoreductase</keyword>
<reference evidence="5" key="3">
    <citation type="submission" date="2021-06" db="EMBL/GenBank/DDBJ databases">
        <title>Updating the genus Pseudomonas: Description of 43 new species and partition of the Pseudomonas putida group.</title>
        <authorList>
            <person name="Girard L."/>
            <person name="Lood C."/>
            <person name="Vandamme P."/>
            <person name="Rokni-Zadeh H."/>
            <person name="Van Noort V."/>
            <person name="Hofte M."/>
            <person name="Lavigne R."/>
            <person name="De Mot R."/>
        </authorList>
    </citation>
    <scope>NUCLEOTIDE SEQUENCE</scope>
    <source>
        <strain evidence="5">SWRI102</strain>
    </source>
</reference>
<reference evidence="4" key="2">
    <citation type="submission" date="2020-07" db="EMBL/GenBank/DDBJ databases">
        <authorList>
            <person name="Lood C."/>
            <person name="Girard L."/>
        </authorList>
    </citation>
    <scope>NUCLEOTIDE SEQUENCE</scope>
    <source>
        <strain evidence="4">SWRI102</strain>
    </source>
</reference>
<dbReference type="Pfam" id="PF00106">
    <property type="entry name" value="adh_short"/>
    <property type="match status" value="1"/>
</dbReference>
<dbReference type="Proteomes" id="UP000659438">
    <property type="component" value="Unassembled WGS sequence"/>
</dbReference>
<feature type="compositionally biased region" description="Polar residues" evidence="3">
    <location>
        <begin position="230"/>
        <end position="240"/>
    </location>
</feature>
<evidence type="ECO:0000256" key="1">
    <source>
        <dbReference type="ARBA" id="ARBA00006484"/>
    </source>
</evidence>
<dbReference type="PANTHER" id="PTHR44196:SF1">
    <property type="entry name" value="DEHYDROGENASE_REDUCTASE SDR FAMILY MEMBER 7B"/>
    <property type="match status" value="1"/>
</dbReference>
<dbReference type="CDD" id="cd05233">
    <property type="entry name" value="SDR_c"/>
    <property type="match status" value="1"/>
</dbReference>
<dbReference type="PANTHER" id="PTHR44196">
    <property type="entry name" value="DEHYDROGENASE/REDUCTASE SDR FAMILY MEMBER 7B"/>
    <property type="match status" value="1"/>
</dbReference>
<gene>
    <name evidence="5" type="ORF">HU742_021470</name>
    <name evidence="4" type="ORF">HU742_17230</name>
</gene>
<comment type="caution">
    <text evidence="4">The sequence shown here is derived from an EMBL/GenBank/DDBJ whole genome shotgun (WGS) entry which is preliminary data.</text>
</comment>
<dbReference type="SUPFAM" id="SSF51735">
    <property type="entry name" value="NAD(P)-binding Rossmann-fold domains"/>
    <property type="match status" value="1"/>
</dbReference>
<accession>A0A923FS52</accession>
<proteinExistence type="inferred from homology"/>
<evidence type="ECO:0000256" key="2">
    <source>
        <dbReference type="ARBA" id="ARBA00023002"/>
    </source>
</evidence>
<dbReference type="EMBL" id="JABWQX020000002">
    <property type="protein sequence ID" value="MBV4553715.1"/>
    <property type="molecule type" value="Genomic_DNA"/>
</dbReference>
<dbReference type="AlphaFoldDB" id="A0A923FS52"/>
<dbReference type="EMBL" id="JABWQX010000006">
    <property type="protein sequence ID" value="MBC3396954.1"/>
    <property type="molecule type" value="Genomic_DNA"/>
</dbReference>
<dbReference type="Gene3D" id="3.40.50.720">
    <property type="entry name" value="NAD(P)-binding Rossmann-like Domain"/>
    <property type="match status" value="1"/>
</dbReference>
<evidence type="ECO:0000256" key="3">
    <source>
        <dbReference type="SAM" id="MobiDB-lite"/>
    </source>
</evidence>
<feature type="region of interest" description="Disordered" evidence="3">
    <location>
        <begin position="229"/>
        <end position="255"/>
    </location>
</feature>
<evidence type="ECO:0000313" key="5">
    <source>
        <dbReference type="EMBL" id="MBV4553715.1"/>
    </source>
</evidence>
<keyword evidence="6" id="KW-1185">Reference proteome</keyword>
<sequence length="255" mass="27259">MGKKMGRRYWLTGAGNGLGESLAEALLKSGARLAISALQSCQALSERYPGQVLAVPGNLTDSQTVRETCQQITQQWGALDTVIINAGTAEYVPEQLVDHTVIEHIVRSNLLVASLCIDAALPLLRAGTTPHLVGITSPLTHLPPSRIEAGGNGMRYLFESARVDLAGDGIDVTLVHPAFDIPSPNLDDCFVAPVHWSVETAANHILTRLSDHPQELAFPAAAMTNLWPLPTSTEAGQTDTVSDRARDGYPIKGQP</sequence>
<dbReference type="InterPro" id="IPR002347">
    <property type="entry name" value="SDR_fam"/>
</dbReference>
<dbReference type="GO" id="GO:0016020">
    <property type="term" value="C:membrane"/>
    <property type="evidence" value="ECO:0007669"/>
    <property type="project" value="TreeGrafter"/>
</dbReference>
<organism evidence="4">
    <name type="scientific">Pseudomonas marvdashtae</name>
    <dbReference type="NCBI Taxonomy" id="2745500"/>
    <lineage>
        <taxon>Bacteria</taxon>
        <taxon>Pseudomonadati</taxon>
        <taxon>Pseudomonadota</taxon>
        <taxon>Gammaproteobacteria</taxon>
        <taxon>Pseudomonadales</taxon>
        <taxon>Pseudomonadaceae</taxon>
        <taxon>Pseudomonas</taxon>
    </lineage>
</organism>